<dbReference type="Gene3D" id="2.30.110.10">
    <property type="entry name" value="Electron Transport, Fmn-binding Protein, Chain A"/>
    <property type="match status" value="1"/>
</dbReference>
<dbReference type="RefSeq" id="WP_147156210.1">
    <property type="nucleotide sequence ID" value="NZ_BKAJ01000187.1"/>
</dbReference>
<evidence type="ECO:0000313" key="1">
    <source>
        <dbReference type="EMBL" id="GEP60883.1"/>
    </source>
</evidence>
<sequence>MYIPKHFEGSEPTGREIMRAHSWALLMTSDAEGAPMATHLSLLWQDDGSEHGSLIGHMARANGHWKLFERPANSLALFWGPHAYVSPTWYAPGPKVPTWNYVTVHAYGRPQVVDDTKGALVVLAKLAAAYEGTGPDAWGLGRLPPGNAEMQTRGIVAFRMPLTRVETKIKLSQNRDLEDRTRVIARLEASDNQDSLATAKWMKRVLP</sequence>
<dbReference type="InterPro" id="IPR012349">
    <property type="entry name" value="Split_barrel_FMN-bd"/>
</dbReference>
<reference evidence="1 2" key="1">
    <citation type="submission" date="2019-07" db="EMBL/GenBank/DDBJ databases">
        <title>Whole genome shotgun sequence of Reyranella soli NBRC 108950.</title>
        <authorList>
            <person name="Hosoyama A."/>
            <person name="Uohara A."/>
            <person name="Ohji S."/>
            <person name="Ichikawa N."/>
        </authorList>
    </citation>
    <scope>NUCLEOTIDE SEQUENCE [LARGE SCALE GENOMIC DNA]</scope>
    <source>
        <strain evidence="1 2">NBRC 108950</strain>
    </source>
</reference>
<dbReference type="Pfam" id="PF04299">
    <property type="entry name" value="FMN_bind_2"/>
    <property type="match status" value="1"/>
</dbReference>
<dbReference type="PANTHER" id="PTHR35802:SF1">
    <property type="entry name" value="PROTEASE SYNTHASE AND SPORULATION PROTEIN PAI 2"/>
    <property type="match status" value="1"/>
</dbReference>
<gene>
    <name evidence="1" type="ORF">RSO01_80490</name>
</gene>
<name>A0A512NPL2_9HYPH</name>
<dbReference type="SUPFAM" id="SSF50475">
    <property type="entry name" value="FMN-binding split barrel"/>
    <property type="match status" value="1"/>
</dbReference>
<accession>A0A512NPL2</accession>
<protein>
    <submittedName>
        <fullName evidence="1">Negative transcriptional regulator</fullName>
    </submittedName>
</protein>
<dbReference type="OrthoDB" id="9794948at2"/>
<organism evidence="1 2">
    <name type="scientific">Reyranella soli</name>
    <dbReference type="NCBI Taxonomy" id="1230389"/>
    <lineage>
        <taxon>Bacteria</taxon>
        <taxon>Pseudomonadati</taxon>
        <taxon>Pseudomonadota</taxon>
        <taxon>Alphaproteobacteria</taxon>
        <taxon>Hyphomicrobiales</taxon>
        <taxon>Reyranellaceae</taxon>
        <taxon>Reyranella</taxon>
    </lineage>
</organism>
<dbReference type="EMBL" id="BKAJ01000187">
    <property type="protein sequence ID" value="GEP60883.1"/>
    <property type="molecule type" value="Genomic_DNA"/>
</dbReference>
<evidence type="ECO:0000313" key="2">
    <source>
        <dbReference type="Proteomes" id="UP000321058"/>
    </source>
</evidence>
<keyword evidence="2" id="KW-1185">Reference proteome</keyword>
<proteinExistence type="predicted"/>
<comment type="caution">
    <text evidence="1">The sequence shown here is derived from an EMBL/GenBank/DDBJ whole genome shotgun (WGS) entry which is preliminary data.</text>
</comment>
<dbReference type="InterPro" id="IPR007396">
    <property type="entry name" value="TR_PAI2-type"/>
</dbReference>
<dbReference type="Proteomes" id="UP000321058">
    <property type="component" value="Unassembled WGS sequence"/>
</dbReference>
<dbReference type="AlphaFoldDB" id="A0A512NPL2"/>
<dbReference type="PIRSF" id="PIRSF010372">
    <property type="entry name" value="PaiB"/>
    <property type="match status" value="1"/>
</dbReference>
<dbReference type="PANTHER" id="PTHR35802">
    <property type="entry name" value="PROTEASE SYNTHASE AND SPORULATION PROTEIN PAI 2"/>
    <property type="match status" value="1"/>
</dbReference>